<sequence length="309" mass="34307">MEKTFDVAVFGAVFVDIKGFPRDILIPKGTNIGSVKFKHGGVARNVVENLSYMGLKTRFVSIVDNSALGMEVLARLKNEKIDTEYVDIVDKDGMGMWLVVLNEKGDIAASVSHQPNLKYLYNIIDNHAEEIIKACNSVVLDLDFEASYIEKIINIAKEYNKKVYAVIGHLDVVKRNKHLFNRLDCLICNNIEFEIIAERTFETKEEVIEACRELTKSGLKKIVVTMGKKGSVYYDAETGEEGHVDIVPVKVIDTTGAGDSFFAGTVYGLISGYSLEKSVSIGTRIASLTISCKESTNPEIKQKMHIIVV</sequence>
<evidence type="ECO:0000259" key="3">
    <source>
        <dbReference type="Pfam" id="PF00294"/>
    </source>
</evidence>
<dbReference type="InterPro" id="IPR011611">
    <property type="entry name" value="PfkB_dom"/>
</dbReference>
<dbReference type="PANTHER" id="PTHR10584">
    <property type="entry name" value="SUGAR KINASE"/>
    <property type="match status" value="1"/>
</dbReference>
<keyword evidence="2" id="KW-0418">Kinase</keyword>
<dbReference type="GO" id="GO:0016301">
    <property type="term" value="F:kinase activity"/>
    <property type="evidence" value="ECO:0007669"/>
    <property type="project" value="UniProtKB-KW"/>
</dbReference>
<keyword evidence="1" id="KW-0808">Transferase</keyword>
<protein>
    <submittedName>
        <fullName evidence="4">PfkB</fullName>
    </submittedName>
</protein>
<evidence type="ECO:0000313" key="5">
    <source>
        <dbReference type="Proteomes" id="UP000014923"/>
    </source>
</evidence>
<dbReference type="Proteomes" id="UP000014923">
    <property type="component" value="Unassembled WGS sequence"/>
</dbReference>
<comment type="caution">
    <text evidence="4">The sequence shown here is derived from an EMBL/GenBank/DDBJ whole genome shotgun (WGS) entry which is preliminary data.</text>
</comment>
<proteinExistence type="predicted"/>
<dbReference type="SUPFAM" id="SSF53613">
    <property type="entry name" value="Ribokinase-like"/>
    <property type="match status" value="1"/>
</dbReference>
<organism evidence="4 5">
    <name type="scientific">Thermobrachium celere DSM 8682</name>
    <dbReference type="NCBI Taxonomy" id="941824"/>
    <lineage>
        <taxon>Bacteria</taxon>
        <taxon>Bacillati</taxon>
        <taxon>Bacillota</taxon>
        <taxon>Clostridia</taxon>
        <taxon>Eubacteriales</taxon>
        <taxon>Clostridiaceae</taxon>
        <taxon>Thermobrachium</taxon>
    </lineage>
</organism>
<dbReference type="AlphaFoldDB" id="R7RSQ8"/>
<name>R7RSQ8_9CLOT</name>
<evidence type="ECO:0000256" key="1">
    <source>
        <dbReference type="ARBA" id="ARBA00022679"/>
    </source>
</evidence>
<keyword evidence="5" id="KW-1185">Reference proteome</keyword>
<dbReference type="eggNOG" id="COG0524">
    <property type="taxonomic scope" value="Bacteria"/>
</dbReference>
<dbReference type="EMBL" id="CAVN010000111">
    <property type="protein sequence ID" value="CDF59054.1"/>
    <property type="molecule type" value="Genomic_DNA"/>
</dbReference>
<feature type="domain" description="Carbohydrate kinase PfkB" evidence="3">
    <location>
        <begin position="6"/>
        <end position="298"/>
    </location>
</feature>
<dbReference type="Gene3D" id="3.40.1190.20">
    <property type="match status" value="1"/>
</dbReference>
<accession>R7RSQ8</accession>
<dbReference type="PANTHER" id="PTHR10584:SF166">
    <property type="entry name" value="RIBOKINASE"/>
    <property type="match status" value="1"/>
</dbReference>
<reference evidence="4" key="1">
    <citation type="submission" date="2013-03" db="EMBL/GenBank/DDBJ databases">
        <title>Draft genome sequence of the hydrogen-ethanol-producing anaerobic alkalithermophilic Caloramator celere.</title>
        <authorList>
            <person name="Ciranna A."/>
            <person name="Larjo A."/>
            <person name="Kivisto A."/>
            <person name="Santala V."/>
            <person name="Roos C."/>
            <person name="Karp M."/>
        </authorList>
    </citation>
    <scope>NUCLEOTIDE SEQUENCE [LARGE SCALE GENOMIC DNA]</scope>
    <source>
        <strain evidence="4">DSM 8682</strain>
    </source>
</reference>
<evidence type="ECO:0000313" key="4">
    <source>
        <dbReference type="EMBL" id="CDF59054.1"/>
    </source>
</evidence>
<gene>
    <name evidence="4" type="ORF">TCEL_02122</name>
</gene>
<dbReference type="Pfam" id="PF00294">
    <property type="entry name" value="PfkB"/>
    <property type="match status" value="1"/>
</dbReference>
<evidence type="ECO:0000256" key="2">
    <source>
        <dbReference type="ARBA" id="ARBA00022777"/>
    </source>
</evidence>
<dbReference type="InterPro" id="IPR029056">
    <property type="entry name" value="Ribokinase-like"/>
</dbReference>
<dbReference type="RefSeq" id="WP_018664280.1">
    <property type="nucleotide sequence ID" value="NZ_HF952022.1"/>
</dbReference>
<dbReference type="HOGENOM" id="CLU_027634_11_0_9"/>